<evidence type="ECO:0000256" key="1">
    <source>
        <dbReference type="ARBA" id="ARBA00004167"/>
    </source>
</evidence>
<dbReference type="InterPro" id="IPR044839">
    <property type="entry name" value="NDR1-like"/>
</dbReference>
<dbReference type="Pfam" id="PF03168">
    <property type="entry name" value="LEA_2"/>
    <property type="match status" value="1"/>
</dbReference>
<feature type="transmembrane region" description="Helical" evidence="6">
    <location>
        <begin position="118"/>
        <end position="140"/>
    </location>
</feature>
<evidence type="ECO:0000256" key="5">
    <source>
        <dbReference type="SAM" id="MobiDB-lite"/>
    </source>
</evidence>
<dbReference type="OrthoDB" id="903824at2759"/>
<keyword evidence="9" id="KW-1185">Reference proteome</keyword>
<proteinExistence type="predicted"/>
<dbReference type="PANTHER" id="PTHR31234:SF2">
    <property type="entry name" value="OS05G0199100 PROTEIN"/>
    <property type="match status" value="1"/>
</dbReference>
<evidence type="ECO:0000313" key="8">
    <source>
        <dbReference type="EMBL" id="KAJ0969795.1"/>
    </source>
</evidence>
<dbReference type="PANTHER" id="PTHR31234">
    <property type="entry name" value="LATE EMBRYOGENESIS ABUNDANT (LEA) HYDROXYPROLINE-RICH GLYCOPROTEIN FAMILY"/>
    <property type="match status" value="1"/>
</dbReference>
<evidence type="ECO:0000256" key="6">
    <source>
        <dbReference type="SAM" id="Phobius"/>
    </source>
</evidence>
<evidence type="ECO:0000256" key="3">
    <source>
        <dbReference type="ARBA" id="ARBA00022989"/>
    </source>
</evidence>
<reference evidence="8" key="2">
    <citation type="journal article" date="2022" name="Hortic Res">
        <title>The genome of Dioscorea zingiberensis sheds light on the biosynthesis, origin and evolution of the medicinally important diosgenin saponins.</title>
        <authorList>
            <person name="Li Y."/>
            <person name="Tan C."/>
            <person name="Li Z."/>
            <person name="Guo J."/>
            <person name="Li S."/>
            <person name="Chen X."/>
            <person name="Wang C."/>
            <person name="Dai X."/>
            <person name="Yang H."/>
            <person name="Song W."/>
            <person name="Hou L."/>
            <person name="Xu J."/>
            <person name="Tong Z."/>
            <person name="Xu A."/>
            <person name="Yuan X."/>
            <person name="Wang W."/>
            <person name="Yang Q."/>
            <person name="Chen L."/>
            <person name="Sun Z."/>
            <person name="Wang K."/>
            <person name="Pan B."/>
            <person name="Chen J."/>
            <person name="Bao Y."/>
            <person name="Liu F."/>
            <person name="Qi X."/>
            <person name="Gang D.R."/>
            <person name="Wen J."/>
            <person name="Li J."/>
        </authorList>
    </citation>
    <scope>NUCLEOTIDE SEQUENCE</scope>
    <source>
        <strain evidence="8">Dzin_1.0</strain>
    </source>
</reference>
<evidence type="ECO:0000256" key="4">
    <source>
        <dbReference type="ARBA" id="ARBA00023136"/>
    </source>
</evidence>
<comment type="caution">
    <text evidence="8">The sequence shown here is derived from an EMBL/GenBank/DDBJ whole genome shotgun (WGS) entry which is preliminary data.</text>
</comment>
<feature type="domain" description="Late embryogenesis abundant protein LEA-2 subgroup" evidence="7">
    <location>
        <begin position="182"/>
        <end position="287"/>
    </location>
</feature>
<accession>A0A9D5HB43</accession>
<keyword evidence="4 6" id="KW-0472">Membrane</keyword>
<evidence type="ECO:0000256" key="2">
    <source>
        <dbReference type="ARBA" id="ARBA00022692"/>
    </source>
</evidence>
<gene>
    <name evidence="8" type="ORF">J5N97_022672</name>
</gene>
<feature type="compositionally biased region" description="Polar residues" evidence="5">
    <location>
        <begin position="42"/>
        <end position="54"/>
    </location>
</feature>
<feature type="compositionally biased region" description="Polar residues" evidence="5">
    <location>
        <begin position="8"/>
        <end position="18"/>
    </location>
</feature>
<dbReference type="AlphaFoldDB" id="A0A9D5HB43"/>
<protein>
    <recommendedName>
        <fullName evidence="7">Late embryogenesis abundant protein LEA-2 subgroup domain-containing protein</fullName>
    </recommendedName>
</protein>
<keyword evidence="2 6" id="KW-0812">Transmembrane</keyword>
<comment type="subcellular location">
    <subcellularLocation>
        <location evidence="1">Membrane</location>
        <topology evidence="1">Single-pass membrane protein</topology>
    </subcellularLocation>
</comment>
<dbReference type="GO" id="GO:0005886">
    <property type="term" value="C:plasma membrane"/>
    <property type="evidence" value="ECO:0007669"/>
    <property type="project" value="TreeGrafter"/>
</dbReference>
<evidence type="ECO:0000259" key="7">
    <source>
        <dbReference type="Pfam" id="PF03168"/>
    </source>
</evidence>
<dbReference type="GO" id="GO:0098542">
    <property type="term" value="P:defense response to other organism"/>
    <property type="evidence" value="ECO:0007669"/>
    <property type="project" value="InterPro"/>
</dbReference>
<name>A0A9D5HB43_9LILI</name>
<sequence length="313" mass="34282">MHAKTDSDVSSLAGSSPARSPRHPPYYVMSPSQQDVEKMSLAESSPDASPQHRFTGSPILHHSRESSTTRFSASFKHNISWRKLPHYSPHPSSHSHLGSADDDAASYYADSTMSAKCYAALFVIGFAFIFSLFSLILWAASQAYKPKLSIKSVVIENYNVQAGMDLTGVPTEMLSIKSTVRIAFRNPATFFGVHVSSSPLELSYYGLKIASGHMAEFYQSRKSGRVVTAEVRGTQVPLYGGGSSLTSRAAGGEAVQVPLNLTFVVRARANVLGKLVKPKFYRHVRCSLILGKLVKPKFYKLVKPVNTQRLPVP</sequence>
<organism evidence="8 9">
    <name type="scientific">Dioscorea zingiberensis</name>
    <dbReference type="NCBI Taxonomy" id="325984"/>
    <lineage>
        <taxon>Eukaryota</taxon>
        <taxon>Viridiplantae</taxon>
        <taxon>Streptophyta</taxon>
        <taxon>Embryophyta</taxon>
        <taxon>Tracheophyta</taxon>
        <taxon>Spermatophyta</taxon>
        <taxon>Magnoliopsida</taxon>
        <taxon>Liliopsida</taxon>
        <taxon>Dioscoreales</taxon>
        <taxon>Dioscoreaceae</taxon>
        <taxon>Dioscorea</taxon>
    </lineage>
</organism>
<dbReference type="EMBL" id="JAGGNH010000006">
    <property type="protein sequence ID" value="KAJ0969795.1"/>
    <property type="molecule type" value="Genomic_DNA"/>
</dbReference>
<evidence type="ECO:0000313" key="9">
    <source>
        <dbReference type="Proteomes" id="UP001085076"/>
    </source>
</evidence>
<keyword evidence="3 6" id="KW-1133">Transmembrane helix</keyword>
<reference evidence="8" key="1">
    <citation type="submission" date="2021-03" db="EMBL/GenBank/DDBJ databases">
        <authorList>
            <person name="Li Z."/>
            <person name="Yang C."/>
        </authorList>
    </citation>
    <scope>NUCLEOTIDE SEQUENCE</scope>
    <source>
        <strain evidence="8">Dzin_1.0</strain>
        <tissue evidence="8">Leaf</tissue>
    </source>
</reference>
<dbReference type="InterPro" id="IPR004864">
    <property type="entry name" value="LEA_2"/>
</dbReference>
<dbReference type="Proteomes" id="UP001085076">
    <property type="component" value="Miscellaneous, Linkage group lg06"/>
</dbReference>
<feature type="region of interest" description="Disordered" evidence="5">
    <location>
        <begin position="1"/>
        <end position="66"/>
    </location>
</feature>